<sequence>MHEQLDELLAARDQMESLLRTISELGSDLDLEVTLHRIVRAAMELTGAPCGALGRYGSEGTVTSFILEGLGADTARWLGDLQLGQALRIDDLVTHPHAAGLVADGPTIRAFLGVPISVREIVFGNLYLGDDQPGRVFSESEEMAARALASAAGVAIDNARLFERERTAAKWMKASREIMTALLSAEPQTQSLQLIVDRAMELSDAEHAILVVPTEPDLPPDEVDTLMVAAIAGQYNPQAIGQPIPVERSTMGGVVRSGTPLITTSFRYPIKGFTDLGERSAIVIPLCGDDTVLGVIAVARKAEKPPFEHEYLELVSDFARHAAIALTLARSREDSRELEILADRERIAHDLHDHVIQKLFAAGLDLQGTIARARSPEVVDRLTGTVDDLQATIEDIRATIFKLHTAGAAGADFRDRIQNTVAELTDDRDLTTTVEMSGALRAVTGDLADHADAVVTEAVSNAVRHAQARRLTVRILVNHQLRIEVLDNGCGIPPDNQRRSGLTNMQRRAEQIGGECRITSTPGGGTSVFWSAPLS</sequence>
<name>A0A1A2YSZ0_9MYCO</name>
<feature type="domain" description="Histidine kinase" evidence="4">
    <location>
        <begin position="346"/>
        <end position="535"/>
    </location>
</feature>
<dbReference type="SUPFAM" id="SSF55874">
    <property type="entry name" value="ATPase domain of HSP90 chaperone/DNA topoisomerase II/histidine kinase"/>
    <property type="match status" value="1"/>
</dbReference>
<dbReference type="OrthoDB" id="5241249at2"/>
<dbReference type="SMART" id="SM00065">
    <property type="entry name" value="GAF"/>
    <property type="match status" value="2"/>
</dbReference>
<dbReference type="GO" id="GO:0046983">
    <property type="term" value="F:protein dimerization activity"/>
    <property type="evidence" value="ECO:0007669"/>
    <property type="project" value="InterPro"/>
</dbReference>
<dbReference type="EMBL" id="LZKJ01000200">
    <property type="protein sequence ID" value="OBI40362.1"/>
    <property type="molecule type" value="Genomic_DNA"/>
</dbReference>
<evidence type="ECO:0000313" key="5">
    <source>
        <dbReference type="EMBL" id="OBI40362.1"/>
    </source>
</evidence>
<evidence type="ECO:0000256" key="1">
    <source>
        <dbReference type="ARBA" id="ARBA00022679"/>
    </source>
</evidence>
<dbReference type="InterPro" id="IPR003018">
    <property type="entry name" value="GAF"/>
</dbReference>
<evidence type="ECO:0000259" key="4">
    <source>
        <dbReference type="PROSITE" id="PS50109"/>
    </source>
</evidence>
<protein>
    <submittedName>
        <fullName evidence="5">Histidine kinase</fullName>
    </submittedName>
</protein>
<dbReference type="Gene3D" id="1.20.5.1930">
    <property type="match status" value="1"/>
</dbReference>
<dbReference type="Pfam" id="PF07730">
    <property type="entry name" value="HisKA_3"/>
    <property type="match status" value="1"/>
</dbReference>
<dbReference type="Pfam" id="PF01590">
    <property type="entry name" value="GAF"/>
    <property type="match status" value="1"/>
</dbReference>
<dbReference type="InterPro" id="IPR011712">
    <property type="entry name" value="Sig_transdc_His_kin_sub3_dim/P"/>
</dbReference>
<dbReference type="PROSITE" id="PS50109">
    <property type="entry name" value="HIS_KIN"/>
    <property type="match status" value="1"/>
</dbReference>
<dbReference type="AlphaFoldDB" id="A0A1A2YSZ0"/>
<dbReference type="Pfam" id="PF13185">
    <property type="entry name" value="GAF_2"/>
    <property type="match status" value="1"/>
</dbReference>
<accession>A0A1A2YSZ0</accession>
<dbReference type="SMART" id="SM00387">
    <property type="entry name" value="HATPase_c"/>
    <property type="match status" value="1"/>
</dbReference>
<dbReference type="SUPFAM" id="SSF55781">
    <property type="entry name" value="GAF domain-like"/>
    <property type="match status" value="2"/>
</dbReference>
<organism evidence="5 6">
    <name type="scientific">Mycobacterium kyorinense</name>
    <dbReference type="NCBI Taxonomy" id="487514"/>
    <lineage>
        <taxon>Bacteria</taxon>
        <taxon>Bacillati</taxon>
        <taxon>Actinomycetota</taxon>
        <taxon>Actinomycetes</taxon>
        <taxon>Mycobacteriales</taxon>
        <taxon>Mycobacteriaceae</taxon>
        <taxon>Mycobacterium</taxon>
    </lineage>
</organism>
<evidence type="ECO:0000256" key="3">
    <source>
        <dbReference type="ARBA" id="ARBA00023012"/>
    </source>
</evidence>
<dbReference type="CDD" id="cd16917">
    <property type="entry name" value="HATPase_UhpB-NarQ-NarX-like"/>
    <property type="match status" value="1"/>
</dbReference>
<dbReference type="PANTHER" id="PTHR24421">
    <property type="entry name" value="NITRATE/NITRITE SENSOR PROTEIN NARX-RELATED"/>
    <property type="match status" value="1"/>
</dbReference>
<keyword evidence="3" id="KW-0902">Two-component regulatory system</keyword>
<reference evidence="6" key="1">
    <citation type="submission" date="2016-06" db="EMBL/GenBank/DDBJ databases">
        <authorList>
            <person name="Sutton G."/>
            <person name="Brinkac L."/>
            <person name="Sanka R."/>
            <person name="Adams M."/>
            <person name="Lau E."/>
            <person name="Sam S."/>
            <person name="Sreng N."/>
            <person name="Him V."/>
            <person name="Kerleguer A."/>
            <person name="Cheng S."/>
        </authorList>
    </citation>
    <scope>NUCLEOTIDE SEQUENCE [LARGE SCALE GENOMIC DNA]</scope>
    <source>
        <strain evidence="6">E861</strain>
    </source>
</reference>
<keyword evidence="1" id="KW-0808">Transferase</keyword>
<proteinExistence type="predicted"/>
<gene>
    <name evidence="5" type="ORF">A5707_10230</name>
</gene>
<dbReference type="InterPro" id="IPR036890">
    <property type="entry name" value="HATPase_C_sf"/>
</dbReference>
<dbReference type="InterPro" id="IPR003594">
    <property type="entry name" value="HATPase_dom"/>
</dbReference>
<dbReference type="InterPro" id="IPR050482">
    <property type="entry name" value="Sensor_HK_TwoCompSys"/>
</dbReference>
<dbReference type="Gene3D" id="3.30.565.10">
    <property type="entry name" value="Histidine kinase-like ATPase, C-terminal domain"/>
    <property type="match status" value="1"/>
</dbReference>
<keyword evidence="2 5" id="KW-0418">Kinase</keyword>
<dbReference type="GO" id="GO:0016020">
    <property type="term" value="C:membrane"/>
    <property type="evidence" value="ECO:0007669"/>
    <property type="project" value="InterPro"/>
</dbReference>
<dbReference type="PANTHER" id="PTHR24421:SF56">
    <property type="entry name" value="OXYGEN SENSOR HISTIDINE KINASE RESPONSE REGULATOR DOST"/>
    <property type="match status" value="1"/>
</dbReference>
<dbReference type="Proteomes" id="UP000093592">
    <property type="component" value="Unassembled WGS sequence"/>
</dbReference>
<evidence type="ECO:0000313" key="6">
    <source>
        <dbReference type="Proteomes" id="UP000093592"/>
    </source>
</evidence>
<dbReference type="Pfam" id="PF02518">
    <property type="entry name" value="HATPase_c"/>
    <property type="match status" value="1"/>
</dbReference>
<comment type="caution">
    <text evidence="5">The sequence shown here is derived from an EMBL/GenBank/DDBJ whole genome shotgun (WGS) entry which is preliminary data.</text>
</comment>
<evidence type="ECO:0000256" key="2">
    <source>
        <dbReference type="ARBA" id="ARBA00022777"/>
    </source>
</evidence>
<dbReference type="InterPro" id="IPR005467">
    <property type="entry name" value="His_kinase_dom"/>
</dbReference>
<dbReference type="GO" id="GO:0000155">
    <property type="term" value="F:phosphorelay sensor kinase activity"/>
    <property type="evidence" value="ECO:0007669"/>
    <property type="project" value="InterPro"/>
</dbReference>
<dbReference type="Gene3D" id="3.30.450.40">
    <property type="match status" value="2"/>
</dbReference>
<dbReference type="InterPro" id="IPR029016">
    <property type="entry name" value="GAF-like_dom_sf"/>
</dbReference>